<evidence type="ECO:0000313" key="1">
    <source>
        <dbReference type="EMBL" id="CAI8045365.1"/>
    </source>
</evidence>
<accession>A0AA35TBP5</accession>
<keyword evidence="2" id="KW-1185">Reference proteome</keyword>
<dbReference type="AlphaFoldDB" id="A0AA35TBP5"/>
<dbReference type="Proteomes" id="UP001174909">
    <property type="component" value="Unassembled WGS sequence"/>
</dbReference>
<feature type="non-terminal residue" evidence="1">
    <location>
        <position position="371"/>
    </location>
</feature>
<sequence>RPCSFIVTWYVPESVAEKLKTNVPENILWRYSATQLDIDGCCVFHIHKPKDEEEIIPYASSRYTVEQLTDLFRSNVLVHGRQPRRSRSLNDLHVIPHSQHPNGAFSHPDTDIREMSRSSIDTGYSSTTNSPYHALSVINGSSRASSFLSGSSRASSFLSGSSRASSLLSGSSRASSFLSGSEYGIGEPYDVAVETASKTKPIPLVAKKERPHHDFRKKLLRGMSRVSSSTFFTWKVLRVDLLKQIWRHQSQANITHPLKLELYANQGKHNPKLTFQIYPYGLHGDEGNAVTLAVRIATPDKCHPLPLSSEIQLMLLVLDEEGVEVNRCPTVTEKLSNISIFYIPAVITHTQLTESKYFNLEVNVMCSGIVQ</sequence>
<gene>
    <name evidence="1" type="ORF">GBAR_LOCUS25094</name>
</gene>
<reference evidence="1" key="1">
    <citation type="submission" date="2023-03" db="EMBL/GenBank/DDBJ databases">
        <authorList>
            <person name="Steffen K."/>
            <person name="Cardenas P."/>
        </authorList>
    </citation>
    <scope>NUCLEOTIDE SEQUENCE</scope>
</reference>
<comment type="caution">
    <text evidence="1">The sequence shown here is derived from an EMBL/GenBank/DDBJ whole genome shotgun (WGS) entry which is preliminary data.</text>
</comment>
<dbReference type="EMBL" id="CASHTH010003465">
    <property type="protein sequence ID" value="CAI8045365.1"/>
    <property type="molecule type" value="Genomic_DNA"/>
</dbReference>
<evidence type="ECO:0000313" key="2">
    <source>
        <dbReference type="Proteomes" id="UP001174909"/>
    </source>
</evidence>
<name>A0AA35TBP5_GEOBA</name>
<proteinExistence type="predicted"/>
<protein>
    <submittedName>
        <fullName evidence="1">Uncharacterized protein</fullName>
    </submittedName>
</protein>
<organism evidence="1 2">
    <name type="scientific">Geodia barretti</name>
    <name type="common">Barrett's horny sponge</name>
    <dbReference type="NCBI Taxonomy" id="519541"/>
    <lineage>
        <taxon>Eukaryota</taxon>
        <taxon>Metazoa</taxon>
        <taxon>Porifera</taxon>
        <taxon>Demospongiae</taxon>
        <taxon>Heteroscleromorpha</taxon>
        <taxon>Tetractinellida</taxon>
        <taxon>Astrophorina</taxon>
        <taxon>Geodiidae</taxon>
        <taxon>Geodia</taxon>
    </lineage>
</organism>